<reference evidence="11 12" key="1">
    <citation type="journal article" date="2019" name="Int. J. Syst. Evol. Microbiol.">
        <title>The Global Catalogue of Microorganisms (GCM) 10K type strain sequencing project: providing services to taxonomists for standard genome sequencing and annotation.</title>
        <authorList>
            <consortium name="The Broad Institute Genomics Platform"/>
            <consortium name="The Broad Institute Genome Sequencing Center for Infectious Disease"/>
            <person name="Wu L."/>
            <person name="Ma J."/>
        </authorList>
    </citation>
    <scope>NUCLEOTIDE SEQUENCE [LARGE SCALE GENOMIC DNA]</scope>
    <source>
        <strain evidence="11 12">CGMCC 1.10390</strain>
    </source>
</reference>
<feature type="domain" description="PAS" evidence="9">
    <location>
        <begin position="356"/>
        <end position="426"/>
    </location>
</feature>
<feature type="transmembrane region" description="Helical" evidence="7">
    <location>
        <begin position="198"/>
        <end position="217"/>
    </location>
</feature>
<evidence type="ECO:0000256" key="3">
    <source>
        <dbReference type="ARBA" id="ARBA00022553"/>
    </source>
</evidence>
<dbReference type="PANTHER" id="PTHR43711">
    <property type="entry name" value="TWO-COMPONENT HISTIDINE KINASE"/>
    <property type="match status" value="1"/>
</dbReference>
<dbReference type="PANTHER" id="PTHR43711:SF1">
    <property type="entry name" value="HISTIDINE KINASE 1"/>
    <property type="match status" value="1"/>
</dbReference>
<dbReference type="Proteomes" id="UP001597034">
    <property type="component" value="Unassembled WGS sequence"/>
</dbReference>
<feature type="transmembrane region" description="Helical" evidence="7">
    <location>
        <begin position="20"/>
        <end position="42"/>
    </location>
</feature>
<keyword evidence="7" id="KW-0812">Transmembrane</keyword>
<dbReference type="Pfam" id="PF02518">
    <property type="entry name" value="HATPase_c"/>
    <property type="match status" value="1"/>
</dbReference>
<feature type="transmembrane region" description="Helical" evidence="7">
    <location>
        <begin position="118"/>
        <end position="137"/>
    </location>
</feature>
<dbReference type="InterPro" id="IPR036097">
    <property type="entry name" value="HisK_dim/P_sf"/>
</dbReference>
<dbReference type="InterPro" id="IPR000014">
    <property type="entry name" value="PAS"/>
</dbReference>
<dbReference type="SMART" id="SM00388">
    <property type="entry name" value="HisKA"/>
    <property type="match status" value="1"/>
</dbReference>
<comment type="caution">
    <text evidence="11">The sequence shown here is derived from an EMBL/GenBank/DDBJ whole genome shotgun (WGS) entry which is preliminary data.</text>
</comment>
<evidence type="ECO:0000256" key="6">
    <source>
        <dbReference type="ARBA" id="ARBA00023012"/>
    </source>
</evidence>
<name>A0ABD6DFZ3_9EURY</name>
<dbReference type="InterPro" id="IPR031621">
    <property type="entry name" value="HisKA_7TM"/>
</dbReference>
<dbReference type="InterPro" id="IPR000700">
    <property type="entry name" value="PAS-assoc_C"/>
</dbReference>
<dbReference type="InterPro" id="IPR003661">
    <property type="entry name" value="HisK_dim/P_dom"/>
</dbReference>
<evidence type="ECO:0000256" key="4">
    <source>
        <dbReference type="ARBA" id="ARBA00022679"/>
    </source>
</evidence>
<dbReference type="GO" id="GO:0000160">
    <property type="term" value="P:phosphorelay signal transduction system"/>
    <property type="evidence" value="ECO:0007669"/>
    <property type="project" value="UniProtKB-KW"/>
</dbReference>
<dbReference type="Pfam" id="PF08448">
    <property type="entry name" value="PAS_4"/>
    <property type="match status" value="1"/>
</dbReference>
<dbReference type="SMART" id="SM00086">
    <property type="entry name" value="PAC"/>
    <property type="match status" value="1"/>
</dbReference>
<evidence type="ECO:0000259" key="8">
    <source>
        <dbReference type="PROSITE" id="PS50109"/>
    </source>
</evidence>
<dbReference type="GO" id="GO:0004673">
    <property type="term" value="F:protein histidine kinase activity"/>
    <property type="evidence" value="ECO:0007669"/>
    <property type="project" value="UniProtKB-EC"/>
</dbReference>
<dbReference type="Gene3D" id="1.10.287.130">
    <property type="match status" value="1"/>
</dbReference>
<dbReference type="CDD" id="cd00130">
    <property type="entry name" value="PAS"/>
    <property type="match status" value="2"/>
</dbReference>
<dbReference type="Pfam" id="PF13188">
    <property type="entry name" value="PAS_8"/>
    <property type="match status" value="1"/>
</dbReference>
<accession>A0ABD6DFZ3</accession>
<dbReference type="PROSITE" id="PS50113">
    <property type="entry name" value="PAC"/>
    <property type="match status" value="1"/>
</dbReference>
<feature type="domain" description="Histidine kinase" evidence="8">
    <location>
        <begin position="492"/>
        <end position="709"/>
    </location>
</feature>
<evidence type="ECO:0000313" key="12">
    <source>
        <dbReference type="Proteomes" id="UP001597034"/>
    </source>
</evidence>
<feature type="domain" description="PAC" evidence="10">
    <location>
        <begin position="430"/>
        <end position="481"/>
    </location>
</feature>
<dbReference type="InterPro" id="IPR004358">
    <property type="entry name" value="Sig_transdc_His_kin-like_C"/>
</dbReference>
<keyword evidence="7" id="KW-0472">Membrane</keyword>
<evidence type="ECO:0000256" key="1">
    <source>
        <dbReference type="ARBA" id="ARBA00000085"/>
    </source>
</evidence>
<sequence>MILVSTFVAVESMTATHVAFVLVLVGSALLSGGLGVYALYVARENPANRRLLSLFSLLMFGAAIWSVGDAVQLLLVDLQSKVALEAALNIVTVIPPLAWLLFALSYAGRDRWLSRRTYAVLGVEPIVLTLVALTMGSHELLWSGSDPIMTMGSIPVLDRELGPVYVAHALYSYVIVLAGAYVLLFRARTQDTTFRGQAALLTVGALVPLLTNVAHLSGVGPDLNLTGSAFTVSGVAFWLAITRYRLLDVVPVARESVIEEMRDGYVVLDEANRVVDANPAAERLLSTSLSVGQPVADVLPDDADVLDDDGAGDELAEFVVGERADRRFVNATVSSVGRGDASRLLVLRDVTETREAEQRFQTLIENASDIVAVLDVDGTVRYQSPSTKQVLGYDPEELVGENAFEYIHPEDRDELATEFAKGVEENRTIDRVEYRIQHADGSWRVHESAARNLLDDPTVEGIVVNTRDVTERIERERELAATNERLDRFASVVSHDLRNPLNVAEGYVELLEDVIEDEQASDYLDEVSTSHDRMARIVDDVLALAREGGEITETMPIELESAARAAWSGVDTDSGTLSVVDSTTVDADRNQLARLLENLFRNSIEHGVVSAPSEADPAAPGTTDGGAGDASITVTVGILDDGNGFYVADDGQGLPSELRERAFEPGVTSRDDGTGLGLAIVADIAEAHDWTVELGDTDGGARFEFVTEN</sequence>
<evidence type="ECO:0000313" key="11">
    <source>
        <dbReference type="EMBL" id="MFD1645264.1"/>
    </source>
</evidence>
<keyword evidence="12" id="KW-1185">Reference proteome</keyword>
<keyword evidence="5 11" id="KW-0418">Kinase</keyword>
<dbReference type="InterPro" id="IPR005467">
    <property type="entry name" value="His_kinase_dom"/>
</dbReference>
<keyword evidence="3" id="KW-0597">Phosphoprotein</keyword>
<gene>
    <name evidence="11" type="ORF">ACFSBL_06175</name>
</gene>
<feature type="transmembrane region" description="Helical" evidence="7">
    <location>
        <begin position="165"/>
        <end position="186"/>
    </location>
</feature>
<protein>
    <recommendedName>
        <fullName evidence="2">histidine kinase</fullName>
        <ecNumber evidence="2">2.7.13.3</ecNumber>
    </recommendedName>
</protein>
<dbReference type="Pfam" id="PF16927">
    <property type="entry name" value="HisKA_7TM"/>
    <property type="match status" value="1"/>
</dbReference>
<dbReference type="SMART" id="SM00091">
    <property type="entry name" value="PAS"/>
    <property type="match status" value="2"/>
</dbReference>
<evidence type="ECO:0000259" key="9">
    <source>
        <dbReference type="PROSITE" id="PS50112"/>
    </source>
</evidence>
<organism evidence="11 12">
    <name type="scientific">Haloarchaeobius litoreus</name>
    <dbReference type="NCBI Taxonomy" id="755306"/>
    <lineage>
        <taxon>Archaea</taxon>
        <taxon>Methanobacteriati</taxon>
        <taxon>Methanobacteriota</taxon>
        <taxon>Stenosarchaea group</taxon>
        <taxon>Halobacteria</taxon>
        <taxon>Halobacteriales</taxon>
        <taxon>Halorubellaceae</taxon>
        <taxon>Haloarchaeobius</taxon>
    </lineage>
</organism>
<dbReference type="SUPFAM" id="SSF55785">
    <property type="entry name" value="PYP-like sensor domain (PAS domain)"/>
    <property type="match status" value="2"/>
</dbReference>
<dbReference type="SUPFAM" id="SSF47384">
    <property type="entry name" value="Homodimeric domain of signal transducing histidine kinase"/>
    <property type="match status" value="1"/>
</dbReference>
<keyword evidence="4" id="KW-0808">Transferase</keyword>
<dbReference type="InterPro" id="IPR001610">
    <property type="entry name" value="PAC"/>
</dbReference>
<dbReference type="AlphaFoldDB" id="A0ABD6DFZ3"/>
<dbReference type="NCBIfam" id="TIGR00229">
    <property type="entry name" value="sensory_box"/>
    <property type="match status" value="1"/>
</dbReference>
<dbReference type="InterPro" id="IPR013656">
    <property type="entry name" value="PAS_4"/>
</dbReference>
<dbReference type="InterPro" id="IPR003594">
    <property type="entry name" value="HATPase_dom"/>
</dbReference>
<dbReference type="SMART" id="SM00387">
    <property type="entry name" value="HATPase_c"/>
    <property type="match status" value="1"/>
</dbReference>
<comment type="catalytic activity">
    <reaction evidence="1">
        <text>ATP + protein L-histidine = ADP + protein N-phospho-L-histidine.</text>
        <dbReference type="EC" id="2.7.13.3"/>
    </reaction>
</comment>
<evidence type="ECO:0000256" key="2">
    <source>
        <dbReference type="ARBA" id="ARBA00012438"/>
    </source>
</evidence>
<dbReference type="InterPro" id="IPR050736">
    <property type="entry name" value="Sensor_HK_Regulatory"/>
</dbReference>
<dbReference type="Gene3D" id="3.30.565.10">
    <property type="entry name" value="Histidine kinase-like ATPase, C-terminal domain"/>
    <property type="match status" value="1"/>
</dbReference>
<evidence type="ECO:0000259" key="10">
    <source>
        <dbReference type="PROSITE" id="PS50113"/>
    </source>
</evidence>
<dbReference type="PRINTS" id="PR00344">
    <property type="entry name" value="BCTRLSENSOR"/>
</dbReference>
<keyword evidence="6" id="KW-0902">Two-component regulatory system</keyword>
<dbReference type="RefSeq" id="WP_256399223.1">
    <property type="nucleotide sequence ID" value="NZ_JANHJR010000001.1"/>
</dbReference>
<dbReference type="InterPro" id="IPR036890">
    <property type="entry name" value="HATPase_C_sf"/>
</dbReference>
<dbReference type="PROSITE" id="PS50112">
    <property type="entry name" value="PAS"/>
    <property type="match status" value="1"/>
</dbReference>
<dbReference type="Gene3D" id="3.30.450.20">
    <property type="entry name" value="PAS domain"/>
    <property type="match status" value="2"/>
</dbReference>
<evidence type="ECO:0000256" key="7">
    <source>
        <dbReference type="SAM" id="Phobius"/>
    </source>
</evidence>
<dbReference type="InterPro" id="IPR035965">
    <property type="entry name" value="PAS-like_dom_sf"/>
</dbReference>
<dbReference type="Pfam" id="PF00512">
    <property type="entry name" value="HisKA"/>
    <property type="match status" value="1"/>
</dbReference>
<proteinExistence type="predicted"/>
<feature type="transmembrane region" description="Helical" evidence="7">
    <location>
        <begin position="87"/>
        <end position="106"/>
    </location>
</feature>
<dbReference type="PROSITE" id="PS50109">
    <property type="entry name" value="HIS_KIN"/>
    <property type="match status" value="1"/>
</dbReference>
<dbReference type="EMBL" id="JBHUDO010000002">
    <property type="protein sequence ID" value="MFD1645264.1"/>
    <property type="molecule type" value="Genomic_DNA"/>
</dbReference>
<feature type="transmembrane region" description="Helical" evidence="7">
    <location>
        <begin position="54"/>
        <end position="75"/>
    </location>
</feature>
<evidence type="ECO:0000256" key="5">
    <source>
        <dbReference type="ARBA" id="ARBA00022777"/>
    </source>
</evidence>
<keyword evidence="7" id="KW-1133">Transmembrane helix</keyword>
<dbReference type="EC" id="2.7.13.3" evidence="2"/>
<dbReference type="SUPFAM" id="SSF55874">
    <property type="entry name" value="ATPase domain of HSP90 chaperone/DNA topoisomerase II/histidine kinase"/>
    <property type="match status" value="1"/>
</dbReference>
<dbReference type="CDD" id="cd00082">
    <property type="entry name" value="HisKA"/>
    <property type="match status" value="1"/>
</dbReference>